<dbReference type="Proteomes" id="UP000306740">
    <property type="component" value="Unassembled WGS sequence"/>
</dbReference>
<feature type="transmembrane region" description="Helical" evidence="2">
    <location>
        <begin position="21"/>
        <end position="43"/>
    </location>
</feature>
<dbReference type="PANTHER" id="PTHR41771">
    <property type="entry name" value="MEMBRANE PROTEIN-RELATED"/>
    <property type="match status" value="1"/>
</dbReference>
<reference evidence="4 5" key="1">
    <citation type="submission" date="2019-05" db="EMBL/GenBank/DDBJ databases">
        <title>Mumia sp. nov., isolated from the intestinal contents of plateau pika (Ochotona curzoniae) in the Qinghai-Tibet plateau of China.</title>
        <authorList>
            <person name="Tian Z."/>
        </authorList>
    </citation>
    <scope>NUCLEOTIDE SEQUENCE [LARGE SCALE GENOMIC DNA]</scope>
    <source>
        <strain evidence="5">527</strain>
        <strain evidence="4">Z527</strain>
    </source>
</reference>
<dbReference type="RefSeq" id="WP_139086424.1">
    <property type="nucleotide sequence ID" value="NZ_VDFR01000028.1"/>
</dbReference>
<dbReference type="Pfam" id="PF07907">
    <property type="entry name" value="YibE_F"/>
    <property type="match status" value="1"/>
</dbReference>
<dbReference type="PANTHER" id="PTHR41771:SF1">
    <property type="entry name" value="MEMBRANE PROTEIN"/>
    <property type="match status" value="1"/>
</dbReference>
<dbReference type="InterPro" id="IPR012507">
    <property type="entry name" value="YibE_F"/>
</dbReference>
<protein>
    <submittedName>
        <fullName evidence="4">YibE/F family protein</fullName>
    </submittedName>
</protein>
<feature type="transmembrane region" description="Helical" evidence="2">
    <location>
        <begin position="199"/>
        <end position="217"/>
    </location>
</feature>
<organism evidence="4 5">
    <name type="scientific">Mumia zhuanghuii</name>
    <dbReference type="NCBI Taxonomy" id="2585211"/>
    <lineage>
        <taxon>Bacteria</taxon>
        <taxon>Bacillati</taxon>
        <taxon>Actinomycetota</taxon>
        <taxon>Actinomycetes</taxon>
        <taxon>Propionibacteriales</taxon>
        <taxon>Nocardioidaceae</taxon>
        <taxon>Mumia</taxon>
    </lineage>
</organism>
<dbReference type="EMBL" id="VDFR01000039">
    <property type="protein sequence ID" value="TNC48057.1"/>
    <property type="molecule type" value="Genomic_DNA"/>
</dbReference>
<gene>
    <name evidence="4" type="ORF">FHE65_06080</name>
    <name evidence="3" type="ORF">FHE65_07975</name>
</gene>
<evidence type="ECO:0000313" key="5">
    <source>
        <dbReference type="Proteomes" id="UP000306740"/>
    </source>
</evidence>
<sequence>MTHDLHSHVGIGEDHGRRRMATVLAGVVGALAVVLGVSVWILWPAAEDVAKAPNPYGTQGVSIVSGTVTEVRAIDCGGGPVGPDGLPAVEGDCGELLVRTAGDESATVIVQPAVFRTGVEVGDSVDLVRVEPEGATEPTFEFLDFDRGVPLVLLGLACAAVIVAVARWRGLLAIVGVVATIGAIVVFVLPALLAGENPLVVAVVGSSAIMLVVLYLVHGVSIRTTAALFGTLIGIALTAVLGWLTTGWTHLTGISSEDDQILMAVAGQISLSGVVTASMVIAGLGVLNDVTVTQASAVWELRAAQPEASRRRTFVSAMRIGRDHIASSVYTLVFAYAGTAMTVLLLVAAYDRSLLEIAGTEQVGAEIARTLVGLIGLVLAVPATTAIAAALAPAPSGPSDDDTADVIPNEGPDPHLV</sequence>
<feature type="transmembrane region" description="Helical" evidence="2">
    <location>
        <begin position="265"/>
        <end position="287"/>
    </location>
</feature>
<evidence type="ECO:0000313" key="4">
    <source>
        <dbReference type="EMBL" id="TNC49083.1"/>
    </source>
</evidence>
<comment type="caution">
    <text evidence="4">The sequence shown here is derived from an EMBL/GenBank/DDBJ whole genome shotgun (WGS) entry which is preliminary data.</text>
</comment>
<evidence type="ECO:0000256" key="1">
    <source>
        <dbReference type="SAM" id="MobiDB-lite"/>
    </source>
</evidence>
<keyword evidence="2" id="KW-0472">Membrane</keyword>
<feature type="region of interest" description="Disordered" evidence="1">
    <location>
        <begin position="392"/>
        <end position="417"/>
    </location>
</feature>
<dbReference type="OrthoDB" id="5846312at2"/>
<keyword evidence="2" id="KW-1133">Transmembrane helix</keyword>
<name>A0A5C4MWF6_9ACTN</name>
<feature type="transmembrane region" description="Helical" evidence="2">
    <location>
        <begin position="329"/>
        <end position="350"/>
    </location>
</feature>
<proteinExistence type="predicted"/>
<feature type="transmembrane region" description="Helical" evidence="2">
    <location>
        <begin position="148"/>
        <end position="166"/>
    </location>
</feature>
<dbReference type="AlphaFoldDB" id="A0A5C4MWF6"/>
<feature type="transmembrane region" description="Helical" evidence="2">
    <location>
        <begin position="171"/>
        <end position="193"/>
    </location>
</feature>
<dbReference type="EMBL" id="VDFR01000028">
    <property type="protein sequence ID" value="TNC49083.1"/>
    <property type="molecule type" value="Genomic_DNA"/>
</dbReference>
<evidence type="ECO:0000313" key="3">
    <source>
        <dbReference type="EMBL" id="TNC48057.1"/>
    </source>
</evidence>
<keyword evidence="2" id="KW-0812">Transmembrane</keyword>
<accession>A0A5C4MWF6</accession>
<evidence type="ECO:0000256" key="2">
    <source>
        <dbReference type="SAM" id="Phobius"/>
    </source>
</evidence>
<feature type="transmembrane region" description="Helical" evidence="2">
    <location>
        <begin position="224"/>
        <end position="245"/>
    </location>
</feature>
<feature type="transmembrane region" description="Helical" evidence="2">
    <location>
        <begin position="370"/>
        <end position="392"/>
    </location>
</feature>